<evidence type="ECO:0000256" key="6">
    <source>
        <dbReference type="ARBA" id="ARBA00022679"/>
    </source>
</evidence>
<dbReference type="CDD" id="cd00082">
    <property type="entry name" value="HisKA"/>
    <property type="match status" value="1"/>
</dbReference>
<keyword evidence="11 12" id="KW-0472">Membrane</keyword>
<dbReference type="Gene3D" id="3.30.565.10">
    <property type="entry name" value="Histidine kinase-like ATPase, C-terminal domain"/>
    <property type="match status" value="1"/>
</dbReference>
<dbReference type="FunFam" id="3.30.565.10:FF:000023">
    <property type="entry name" value="PAS domain-containing sensor histidine kinase"/>
    <property type="match status" value="1"/>
</dbReference>
<dbReference type="Proteomes" id="UP001185015">
    <property type="component" value="Unassembled WGS sequence"/>
</dbReference>
<dbReference type="Pfam" id="PF02518">
    <property type="entry name" value="HATPase_c"/>
    <property type="match status" value="1"/>
</dbReference>
<feature type="domain" description="Histidine kinase" evidence="13">
    <location>
        <begin position="421"/>
        <end position="640"/>
    </location>
</feature>
<keyword evidence="6" id="KW-0808">Transferase</keyword>
<dbReference type="PROSITE" id="PS50112">
    <property type="entry name" value="PAS"/>
    <property type="match status" value="1"/>
</dbReference>
<dbReference type="GO" id="GO:0005524">
    <property type="term" value="F:ATP binding"/>
    <property type="evidence" value="ECO:0007669"/>
    <property type="project" value="UniProtKB-KW"/>
</dbReference>
<gene>
    <name evidence="16" type="ORF">J2750_001411</name>
</gene>
<feature type="domain" description="PAC" evidence="15">
    <location>
        <begin position="354"/>
        <end position="404"/>
    </location>
</feature>
<organism evidence="16 17">
    <name type="scientific">Methanococcoides alaskense</name>
    <dbReference type="NCBI Taxonomy" id="325778"/>
    <lineage>
        <taxon>Archaea</taxon>
        <taxon>Methanobacteriati</taxon>
        <taxon>Methanobacteriota</taxon>
        <taxon>Stenosarchaea group</taxon>
        <taxon>Methanomicrobia</taxon>
        <taxon>Methanosarcinales</taxon>
        <taxon>Methanosarcinaceae</taxon>
        <taxon>Methanococcoides</taxon>
    </lineage>
</organism>
<dbReference type="Gene3D" id="3.40.190.10">
    <property type="entry name" value="Periplasmic binding protein-like II"/>
    <property type="match status" value="2"/>
</dbReference>
<dbReference type="InterPro" id="IPR004358">
    <property type="entry name" value="Sig_transdc_His_kin-like_C"/>
</dbReference>
<evidence type="ECO:0000259" key="13">
    <source>
        <dbReference type="PROSITE" id="PS50109"/>
    </source>
</evidence>
<dbReference type="SMART" id="SM00091">
    <property type="entry name" value="PAS"/>
    <property type="match status" value="1"/>
</dbReference>
<comment type="subcellular location">
    <subcellularLocation>
        <location evidence="2">Cell membrane</location>
    </subcellularLocation>
</comment>
<evidence type="ECO:0000256" key="1">
    <source>
        <dbReference type="ARBA" id="ARBA00000085"/>
    </source>
</evidence>
<dbReference type="PRINTS" id="PR00344">
    <property type="entry name" value="BCTRLSENSOR"/>
</dbReference>
<dbReference type="SUPFAM" id="SSF55785">
    <property type="entry name" value="PYP-like sensor domain (PAS domain)"/>
    <property type="match status" value="1"/>
</dbReference>
<dbReference type="InterPro" id="IPR005467">
    <property type="entry name" value="His_kinase_dom"/>
</dbReference>
<dbReference type="SUPFAM" id="SSF55874">
    <property type="entry name" value="ATPase domain of HSP90 chaperone/DNA topoisomerase II/histidine kinase"/>
    <property type="match status" value="1"/>
</dbReference>
<dbReference type="SMART" id="SM00388">
    <property type="entry name" value="HisKA"/>
    <property type="match status" value="1"/>
</dbReference>
<keyword evidence="17" id="KW-1185">Reference proteome</keyword>
<evidence type="ECO:0000259" key="15">
    <source>
        <dbReference type="PROSITE" id="PS50113"/>
    </source>
</evidence>
<dbReference type="PANTHER" id="PTHR43047">
    <property type="entry name" value="TWO-COMPONENT HISTIDINE PROTEIN KINASE"/>
    <property type="match status" value="1"/>
</dbReference>
<dbReference type="GO" id="GO:0009927">
    <property type="term" value="F:histidine phosphotransfer kinase activity"/>
    <property type="evidence" value="ECO:0007669"/>
    <property type="project" value="TreeGrafter"/>
</dbReference>
<comment type="catalytic activity">
    <reaction evidence="1">
        <text>ATP + protein L-histidine = ADP + protein N-phospho-L-histidine.</text>
        <dbReference type="EC" id="2.7.13.3"/>
    </reaction>
</comment>
<evidence type="ECO:0000259" key="14">
    <source>
        <dbReference type="PROSITE" id="PS50112"/>
    </source>
</evidence>
<dbReference type="InterPro" id="IPR003661">
    <property type="entry name" value="HisK_dim/P_dom"/>
</dbReference>
<dbReference type="InterPro" id="IPR001638">
    <property type="entry name" value="Solute-binding_3/MltF_N"/>
</dbReference>
<dbReference type="PROSITE" id="PS50113">
    <property type="entry name" value="PAC"/>
    <property type="match status" value="1"/>
</dbReference>
<proteinExistence type="predicted"/>
<keyword evidence="10" id="KW-0902">Two-component regulatory system</keyword>
<dbReference type="Gene3D" id="3.30.450.20">
    <property type="entry name" value="PAS domain"/>
    <property type="match status" value="1"/>
</dbReference>
<evidence type="ECO:0000256" key="8">
    <source>
        <dbReference type="ARBA" id="ARBA00022777"/>
    </source>
</evidence>
<keyword evidence="12" id="KW-0812">Transmembrane</keyword>
<evidence type="ECO:0000256" key="9">
    <source>
        <dbReference type="ARBA" id="ARBA00022840"/>
    </source>
</evidence>
<dbReference type="GO" id="GO:0000155">
    <property type="term" value="F:phosphorelay sensor kinase activity"/>
    <property type="evidence" value="ECO:0007669"/>
    <property type="project" value="InterPro"/>
</dbReference>
<evidence type="ECO:0000256" key="12">
    <source>
        <dbReference type="SAM" id="Phobius"/>
    </source>
</evidence>
<reference evidence="16 17" key="1">
    <citation type="submission" date="2023-07" db="EMBL/GenBank/DDBJ databases">
        <title>Genomic Encyclopedia of Type Strains, Phase IV (KMG-IV): sequencing the most valuable type-strain genomes for metagenomic binning, comparative biology and taxonomic classification.</title>
        <authorList>
            <person name="Goeker M."/>
        </authorList>
    </citation>
    <scope>NUCLEOTIDE SEQUENCE [LARGE SCALE GENOMIC DNA]</scope>
    <source>
        <strain evidence="16 17">DSM 17273</strain>
    </source>
</reference>
<dbReference type="CDD" id="cd16922">
    <property type="entry name" value="HATPase_EvgS-ArcB-TorS-like"/>
    <property type="match status" value="1"/>
</dbReference>
<dbReference type="InterPro" id="IPR000700">
    <property type="entry name" value="PAS-assoc_C"/>
</dbReference>
<dbReference type="GO" id="GO:0005886">
    <property type="term" value="C:plasma membrane"/>
    <property type="evidence" value="ECO:0007669"/>
    <property type="project" value="UniProtKB-SubCell"/>
</dbReference>
<accession>A0AA90Z8R4</accession>
<evidence type="ECO:0000256" key="3">
    <source>
        <dbReference type="ARBA" id="ARBA00012438"/>
    </source>
</evidence>
<dbReference type="SUPFAM" id="SSF47384">
    <property type="entry name" value="Homodimeric domain of signal transducing histidine kinase"/>
    <property type="match status" value="1"/>
</dbReference>
<dbReference type="Gene3D" id="1.10.287.130">
    <property type="match status" value="1"/>
</dbReference>
<dbReference type="InterPro" id="IPR036890">
    <property type="entry name" value="HATPase_C_sf"/>
</dbReference>
<keyword evidence="7" id="KW-0547">Nucleotide-binding</keyword>
<name>A0AA90Z8R4_9EURY</name>
<evidence type="ECO:0000256" key="2">
    <source>
        <dbReference type="ARBA" id="ARBA00004236"/>
    </source>
</evidence>
<dbReference type="FunFam" id="1.10.287.130:FF:000038">
    <property type="entry name" value="Sensory transduction histidine kinase"/>
    <property type="match status" value="1"/>
</dbReference>
<keyword evidence="5" id="KW-0597">Phosphoprotein</keyword>
<evidence type="ECO:0000256" key="10">
    <source>
        <dbReference type="ARBA" id="ARBA00023012"/>
    </source>
</evidence>
<protein>
    <recommendedName>
        <fullName evidence="3">histidine kinase</fullName>
        <ecNumber evidence="3">2.7.13.3</ecNumber>
    </recommendedName>
</protein>
<evidence type="ECO:0000256" key="4">
    <source>
        <dbReference type="ARBA" id="ARBA00022475"/>
    </source>
</evidence>
<dbReference type="AlphaFoldDB" id="A0AA90Z8R4"/>
<dbReference type="RefSeq" id="WP_270096861.1">
    <property type="nucleotide sequence ID" value="NZ_JAQFFK010000005.1"/>
</dbReference>
<keyword evidence="4" id="KW-1003">Cell membrane</keyword>
<keyword evidence="8" id="KW-0418">Kinase</keyword>
<dbReference type="Pfam" id="PF00497">
    <property type="entry name" value="SBP_bac_3"/>
    <property type="match status" value="1"/>
</dbReference>
<dbReference type="SMART" id="SM00062">
    <property type="entry name" value="PBPb"/>
    <property type="match status" value="1"/>
</dbReference>
<dbReference type="PANTHER" id="PTHR43047:SF72">
    <property type="entry name" value="OSMOSENSING HISTIDINE PROTEIN KINASE SLN1"/>
    <property type="match status" value="1"/>
</dbReference>
<dbReference type="PROSITE" id="PS50109">
    <property type="entry name" value="HIS_KIN"/>
    <property type="match status" value="1"/>
</dbReference>
<keyword evidence="9" id="KW-0067">ATP-binding</keyword>
<dbReference type="EMBL" id="JAVDQI010000004">
    <property type="protein sequence ID" value="MDR6222951.1"/>
    <property type="molecule type" value="Genomic_DNA"/>
</dbReference>
<dbReference type="CDD" id="cd00130">
    <property type="entry name" value="PAS"/>
    <property type="match status" value="1"/>
</dbReference>
<dbReference type="InterPro" id="IPR000014">
    <property type="entry name" value="PAS"/>
</dbReference>
<dbReference type="SUPFAM" id="SSF53850">
    <property type="entry name" value="Periplasmic binding protein-like II"/>
    <property type="match status" value="1"/>
</dbReference>
<evidence type="ECO:0000256" key="5">
    <source>
        <dbReference type="ARBA" id="ARBA00022553"/>
    </source>
</evidence>
<evidence type="ECO:0000313" key="17">
    <source>
        <dbReference type="Proteomes" id="UP001185015"/>
    </source>
</evidence>
<dbReference type="EC" id="2.7.13.3" evidence="3"/>
<evidence type="ECO:0000313" key="16">
    <source>
        <dbReference type="EMBL" id="MDR6222951.1"/>
    </source>
</evidence>
<dbReference type="Pfam" id="PF13426">
    <property type="entry name" value="PAS_9"/>
    <property type="match status" value="1"/>
</dbReference>
<comment type="caution">
    <text evidence="16">The sequence shown here is derived from an EMBL/GenBank/DDBJ whole genome shotgun (WGS) entry which is preliminary data.</text>
</comment>
<sequence length="643" mass="72503">MTAPVNAIEVKVALYQYEPMIFTDENGNAAGITVDLINDMAEQNDWEIEYVECTWAQALEFLENGEVDIVTNIAYTEERDSVFNFTTEPAHVYWSQVYVVPELEVNSILDLSGKTIVGNEEDFSFNYFKEQMEKYRVQANYIEVAETISILEYIDSGKADAGIIPYTFGNYYSSGYDVKVTPIETEPFGQYFAVANGTNIDLLNDMNSYLALVGTPTQELPKQKKDIFKEFLPYLAIGVWAISLLIILNLMLKDKVKRKTDELTAKNLLLEDYIEEKKRSDEKYSTLVEKGNDGIILIQDYVVKFANSKFGEMIGCTKEEVIGIPLLDLISEDYKELVLDRYERRIKNDSTIPYRYEIDLLSKDGKKIPVEISASYIEFEGKPADMAILRDITERKKAEMTMQEKLEAEAANRSKSKFLANMSHELRTPLNAVIGFSEMLLLGTFGTLNDKQTKYANNINSSGKHLLDVINDILDLSKVEAGRMELHPEEFDVSSAIEEVNILVASIAEKKRIGISTDLTDNTIVVEADKTKFKQILYNLLSNSLKFTPDNGSIVVAANVKDEMLYVSVKDSGMGIAKEDIGAIFSPFRQLEEMSSKVQQGTGLGLTLVKRFVEMHGGEIWVESEVNVGSTFTFTMPLKSDIE</sequence>
<keyword evidence="12" id="KW-1133">Transmembrane helix</keyword>
<dbReference type="NCBIfam" id="TIGR00229">
    <property type="entry name" value="sensory_box"/>
    <property type="match status" value="1"/>
</dbReference>
<feature type="transmembrane region" description="Helical" evidence="12">
    <location>
        <begin position="231"/>
        <end position="252"/>
    </location>
</feature>
<dbReference type="InterPro" id="IPR003594">
    <property type="entry name" value="HATPase_dom"/>
</dbReference>
<dbReference type="InterPro" id="IPR036097">
    <property type="entry name" value="HisK_dim/P_sf"/>
</dbReference>
<evidence type="ECO:0000256" key="7">
    <source>
        <dbReference type="ARBA" id="ARBA00022741"/>
    </source>
</evidence>
<dbReference type="SMART" id="SM00387">
    <property type="entry name" value="HATPase_c"/>
    <property type="match status" value="1"/>
</dbReference>
<evidence type="ECO:0000256" key="11">
    <source>
        <dbReference type="ARBA" id="ARBA00023136"/>
    </source>
</evidence>
<dbReference type="Pfam" id="PF00512">
    <property type="entry name" value="HisKA"/>
    <property type="match status" value="1"/>
</dbReference>
<feature type="domain" description="PAS" evidence="14">
    <location>
        <begin position="303"/>
        <end position="349"/>
    </location>
</feature>
<dbReference type="InterPro" id="IPR035965">
    <property type="entry name" value="PAS-like_dom_sf"/>
</dbReference>